<organism evidence="1 2">
    <name type="scientific">Paenibacillus xerothermodurans</name>
    <dbReference type="NCBI Taxonomy" id="1977292"/>
    <lineage>
        <taxon>Bacteria</taxon>
        <taxon>Bacillati</taxon>
        <taxon>Bacillota</taxon>
        <taxon>Bacilli</taxon>
        <taxon>Bacillales</taxon>
        <taxon>Paenibacillaceae</taxon>
        <taxon>Paenibacillus</taxon>
    </lineage>
</organism>
<proteinExistence type="predicted"/>
<dbReference type="OrthoDB" id="9759601at2"/>
<accession>A0A2W1N7C9</accession>
<sequence length="77" mass="8681">MGRTIIPATGRVQLSDIRTMDNEMYVHALNVTMMSVLIGSDHATAATYDKRLPRRALAFVHLKTICYDVQWITSEKG</sequence>
<dbReference type="EMBL" id="NHRJ02000013">
    <property type="protein sequence ID" value="PZE19744.1"/>
    <property type="molecule type" value="Genomic_DNA"/>
</dbReference>
<evidence type="ECO:0000313" key="2">
    <source>
        <dbReference type="Proteomes" id="UP000214746"/>
    </source>
</evidence>
<comment type="caution">
    <text evidence="1">The sequence shown here is derived from an EMBL/GenBank/DDBJ whole genome shotgun (WGS) entry which is preliminary data.</text>
</comment>
<protein>
    <submittedName>
        <fullName evidence="1">Uncharacterized protein</fullName>
    </submittedName>
</protein>
<dbReference type="AlphaFoldDB" id="A0A2W1N7C9"/>
<reference evidence="1" key="1">
    <citation type="submission" date="2018-06" db="EMBL/GenBank/DDBJ databases">
        <title>Paenibacillus xerothermodurans sp. nov. an extremely dry heat resistant spore forming bacterium isolated from the soil of Cape Canaveral, Florida.</title>
        <authorList>
            <person name="Seuylemezian A."/>
            <person name="Kaur N."/>
            <person name="Patil P."/>
            <person name="Patil P."/>
            <person name="Mayilraj S."/>
            <person name="Vaishampayan P."/>
        </authorList>
    </citation>
    <scope>NUCLEOTIDE SEQUENCE [LARGE SCALE GENOMIC DNA]</scope>
    <source>
        <strain evidence="1">ATCC 27380</strain>
    </source>
</reference>
<gene>
    <name evidence="1" type="ORF">CBW46_016460</name>
</gene>
<keyword evidence="2" id="KW-1185">Reference proteome</keyword>
<name>A0A2W1N7C9_PAEXE</name>
<evidence type="ECO:0000313" key="1">
    <source>
        <dbReference type="EMBL" id="PZE19744.1"/>
    </source>
</evidence>
<dbReference type="Proteomes" id="UP000214746">
    <property type="component" value="Unassembled WGS sequence"/>
</dbReference>